<evidence type="ECO:0000313" key="1">
    <source>
        <dbReference type="EMBL" id="PKK88108.1"/>
    </source>
</evidence>
<dbReference type="Proteomes" id="UP000233256">
    <property type="component" value="Unassembled WGS sequence"/>
</dbReference>
<sequence>MKGFVFFLLILAAVTAPVYYFLFMCNEPIIKGLHVGMDLEKAKKIAIDLLNEYEEDPAIDNAEKFSMFKISSLMLQYDENKKIVSIFIANDVSDMIFDAENLSDDEFREKFMKEHKIPDMKQTTRKNLLTDMDTIVWEYKYRDLYELSISGKNVQLCKAGVQDALEAKFKSIIETSLQDAIDSNEINYEDDSSADEEYESDIELEESYVDDEKGFTISYPADWTGSKYRSGSVVANIKSKDKKSGLDVRVQEWTGSIFAFADQMTKIYTEQLGADRITKKFKTIGNCNGCVLSSKSNRRGNLLLLKCYILKPSSSNQIYMFQAGANFDERDIFEPILDSIANSFRLR</sequence>
<dbReference type="AlphaFoldDB" id="A0A2N1PIC6"/>
<proteinExistence type="predicted"/>
<comment type="caution">
    <text evidence="1">The sequence shown here is derived from an EMBL/GenBank/DDBJ whole genome shotgun (WGS) entry which is preliminary data.</text>
</comment>
<reference evidence="1 2" key="1">
    <citation type="journal article" date="2017" name="ISME J.">
        <title>Potential for microbial H2 and metal transformations associated with novel bacteria and archaea in deep terrestrial subsurface sediments.</title>
        <authorList>
            <person name="Hernsdorf A.W."/>
            <person name="Amano Y."/>
            <person name="Miyakawa K."/>
            <person name="Ise K."/>
            <person name="Suzuki Y."/>
            <person name="Anantharaman K."/>
            <person name="Probst A."/>
            <person name="Burstein D."/>
            <person name="Thomas B.C."/>
            <person name="Banfield J.F."/>
        </authorList>
    </citation>
    <scope>NUCLEOTIDE SEQUENCE [LARGE SCALE GENOMIC DNA]</scope>
    <source>
        <strain evidence="1">HGW-Wallbacteria-1</strain>
    </source>
</reference>
<evidence type="ECO:0000313" key="2">
    <source>
        <dbReference type="Proteomes" id="UP000233256"/>
    </source>
</evidence>
<name>A0A2N1PIC6_9BACT</name>
<dbReference type="Gene3D" id="3.40.1000.10">
    <property type="entry name" value="Mog1/PsbP, alpha/beta/alpha sandwich"/>
    <property type="match status" value="1"/>
</dbReference>
<dbReference type="EMBL" id="PGXC01000066">
    <property type="protein sequence ID" value="PKK88108.1"/>
    <property type="molecule type" value="Genomic_DNA"/>
</dbReference>
<organism evidence="1 2">
    <name type="scientific">Candidatus Wallbacteria bacterium HGW-Wallbacteria-1</name>
    <dbReference type="NCBI Taxonomy" id="2013854"/>
    <lineage>
        <taxon>Bacteria</taxon>
        <taxon>Candidatus Walliibacteriota</taxon>
    </lineage>
</organism>
<gene>
    <name evidence="1" type="ORF">CVV64_20265</name>
</gene>
<accession>A0A2N1PIC6</accession>
<protein>
    <submittedName>
        <fullName evidence="1">Uncharacterized protein</fullName>
    </submittedName>
</protein>